<dbReference type="Proteomes" id="UP000626092">
    <property type="component" value="Unassembled WGS sequence"/>
</dbReference>
<dbReference type="OrthoDB" id="408373at2759"/>
<gene>
    <name evidence="3" type="ORF">RHSIM_Rhsim10G0104400</name>
</gene>
<accession>A0A834GCI0</accession>
<comment type="similarity">
    <text evidence="1">Belongs to the AB hydrolase superfamily.</text>
</comment>
<evidence type="ECO:0000313" key="4">
    <source>
        <dbReference type="Proteomes" id="UP000626092"/>
    </source>
</evidence>
<keyword evidence="4" id="KW-1185">Reference proteome</keyword>
<organism evidence="3 4">
    <name type="scientific">Rhododendron simsii</name>
    <name type="common">Sims's rhododendron</name>
    <dbReference type="NCBI Taxonomy" id="118357"/>
    <lineage>
        <taxon>Eukaryota</taxon>
        <taxon>Viridiplantae</taxon>
        <taxon>Streptophyta</taxon>
        <taxon>Embryophyta</taxon>
        <taxon>Tracheophyta</taxon>
        <taxon>Spermatophyta</taxon>
        <taxon>Magnoliopsida</taxon>
        <taxon>eudicotyledons</taxon>
        <taxon>Gunneridae</taxon>
        <taxon>Pentapetalae</taxon>
        <taxon>asterids</taxon>
        <taxon>Ericales</taxon>
        <taxon>Ericaceae</taxon>
        <taxon>Ericoideae</taxon>
        <taxon>Rhodoreae</taxon>
        <taxon>Rhododendron</taxon>
    </lineage>
</organism>
<dbReference type="Pfam" id="PF12697">
    <property type="entry name" value="Abhydrolase_6"/>
    <property type="match status" value="1"/>
</dbReference>
<dbReference type="PANTHER" id="PTHR43039">
    <property type="entry name" value="ESTERASE-RELATED"/>
    <property type="match status" value="1"/>
</dbReference>
<evidence type="ECO:0000259" key="2">
    <source>
        <dbReference type="Pfam" id="PF12697"/>
    </source>
</evidence>
<evidence type="ECO:0000313" key="3">
    <source>
        <dbReference type="EMBL" id="KAF7130567.1"/>
    </source>
</evidence>
<reference evidence="3" key="1">
    <citation type="submission" date="2019-11" db="EMBL/GenBank/DDBJ databases">
        <authorList>
            <person name="Liu Y."/>
            <person name="Hou J."/>
            <person name="Li T.-Q."/>
            <person name="Guan C.-H."/>
            <person name="Wu X."/>
            <person name="Wu H.-Z."/>
            <person name="Ling F."/>
            <person name="Zhang R."/>
            <person name="Shi X.-G."/>
            <person name="Ren J.-P."/>
            <person name="Chen E.-F."/>
            <person name="Sun J.-M."/>
        </authorList>
    </citation>
    <scope>NUCLEOTIDE SEQUENCE</scope>
    <source>
        <strain evidence="3">Adult_tree_wgs_1</strain>
        <tissue evidence="3">Leaves</tissue>
    </source>
</reference>
<protein>
    <recommendedName>
        <fullName evidence="2">AB hydrolase-1 domain-containing protein</fullName>
    </recommendedName>
</protein>
<feature type="domain" description="AB hydrolase-1" evidence="2">
    <location>
        <begin position="20"/>
        <end position="97"/>
    </location>
</feature>
<dbReference type="Gene3D" id="3.40.50.1820">
    <property type="entry name" value="alpha/beta hydrolase"/>
    <property type="match status" value="1"/>
</dbReference>
<evidence type="ECO:0000256" key="1">
    <source>
        <dbReference type="ARBA" id="ARBA00008645"/>
    </source>
</evidence>
<sequence length="220" mass="24872">MGMIEEVHNAKVLGSGQKTVVLAHGFGTDQSVWRHLVPHLVDNSRVVLFDFVGAGTTNLDYFDFERYSTLEGYALDFLAILVELKVESCVFVGHSSSDMARLLASVIRPDLFHKLIMLTASLRFLNDVDYCGGFEQEDINQLLQADAYIYLVERALYKMQGWKCSQMSQGGKEIMIKRALQSLCDFSEVRIPPSIRTNNPSFEDSHSHWRALDQGCCRDP</sequence>
<dbReference type="EMBL" id="WJXA01000010">
    <property type="protein sequence ID" value="KAF7130567.1"/>
    <property type="molecule type" value="Genomic_DNA"/>
</dbReference>
<name>A0A834GCI0_RHOSS</name>
<dbReference type="SUPFAM" id="SSF53474">
    <property type="entry name" value="alpha/beta-Hydrolases"/>
    <property type="match status" value="1"/>
</dbReference>
<dbReference type="GO" id="GO:0016787">
    <property type="term" value="F:hydrolase activity"/>
    <property type="evidence" value="ECO:0007669"/>
    <property type="project" value="UniProtKB-ARBA"/>
</dbReference>
<proteinExistence type="inferred from homology"/>
<comment type="caution">
    <text evidence="3">The sequence shown here is derived from an EMBL/GenBank/DDBJ whole genome shotgun (WGS) entry which is preliminary data.</text>
</comment>
<dbReference type="AlphaFoldDB" id="A0A834GCI0"/>
<dbReference type="InterPro" id="IPR029058">
    <property type="entry name" value="AB_hydrolase_fold"/>
</dbReference>
<dbReference type="InterPro" id="IPR000073">
    <property type="entry name" value="AB_hydrolase_1"/>
</dbReference>